<feature type="compositionally biased region" description="Polar residues" evidence="13">
    <location>
        <begin position="885"/>
        <end position="898"/>
    </location>
</feature>
<dbReference type="PANTHER" id="PTHR46538:SF2">
    <property type="entry name" value="NON-SPECIFIC SERINE_THREONINE PROTEIN KINASE"/>
    <property type="match status" value="1"/>
</dbReference>
<keyword evidence="16" id="KW-1185">Reference proteome</keyword>
<dbReference type="AlphaFoldDB" id="A0AAQ4PZ00"/>
<evidence type="ECO:0000313" key="16">
    <source>
        <dbReference type="Proteomes" id="UP000007635"/>
    </source>
</evidence>
<feature type="binding site" evidence="11">
    <location>
        <position position="66"/>
    </location>
    <ligand>
        <name>ATP</name>
        <dbReference type="ChEBI" id="CHEBI:30616"/>
    </ligand>
</feature>
<dbReference type="Gene3D" id="1.10.510.10">
    <property type="entry name" value="Transferase(Phosphotransferase) domain 1"/>
    <property type="match status" value="1"/>
</dbReference>
<evidence type="ECO:0000256" key="11">
    <source>
        <dbReference type="PROSITE-ProRule" id="PRU10141"/>
    </source>
</evidence>
<dbReference type="FunFam" id="1.10.510.10:FF:001298">
    <property type="entry name" value="STE20-like kinase"/>
    <property type="match status" value="1"/>
</dbReference>
<proteinExistence type="inferred from homology"/>
<keyword evidence="3" id="KW-0723">Serine/threonine-protein kinase</keyword>
<sequence>MAFARFSKIFRLPPIDLKKKLKQYEHVHRDIDPNDLWEIIGELGDGAFGKVYKARNKETGALAAAKVIETKCEEELEDYIVEIDILAQCDHRYIVKLLDAFYHDNNLWIMIEFCPGGAVDAIMLELDRGLTEPQIKVVCRQMLEALDYLHSMKIIHRDLKAGNILLMLDGDIKLADFGVSAKNTKTLQRRDSFIGTPYWMAPEVVMCETMKDAPYDYKADIWSLGITLIELAQIEPPHHELNPMRVLLKIAKAEPPTLEQPVFLAVISFILINTRVLYLLKHPFVKSVTSNRPLRELVAEAKAEVMEEIEDNREEGEEDNTMELSVVPNVNFFYPSFLSIHFLFHRFVSARRPGRREEYPHIGGEGALTRFIFRKLNCIRCGVINCAIEMILKVAVGTPDEDQLPSGLQREASEEDVDIIIIQSTDPEAPPVQAAEEVEEEEEEEGKAIPAEGLPTPGPSPSVTPAAAPAPSAAPTPVDARRSEANGGPMKRTPERASTGENGVSPYITGGIINNRFSYSGSVASESMDMSSRDFSSKTLKRTRKFLIDGVEVSVTTSKIIRDDEKKDEEMRFLRRQELRELRYLQKDEQRAQAALNAKLETQREQMQRRNDQDMNTKKKHYDVELETLEKNQKQTIEKMESDHHIKLKEETRRIKAEQERALQKFQEGLKQKKKEVHGRIREATVWDMEEKNLYERHQLLKQQLKDQYFLQRHQLLKKHEKEQEQMQCYNQRMIEILKARQQQEKNRQPKIQRGEAKTRMAMFKKSLRINSTGSSSEDREKIKQFSVQEDKRQKAERLHLQQKHESQMRDMIGRCDSNIRELQHLQNEKCHMLVENETLRLKQLDETHNQLMKDWRDQLKPRKKTLEDELNMKKREQEAFFNMGGNSDCPNPSSPNRLSKFVPYQDSSTT</sequence>
<keyword evidence="8 11" id="KW-0067">ATP-binding</keyword>
<evidence type="ECO:0000256" key="9">
    <source>
        <dbReference type="ARBA" id="ARBA00047899"/>
    </source>
</evidence>
<dbReference type="GO" id="GO:0005524">
    <property type="term" value="F:ATP binding"/>
    <property type="evidence" value="ECO:0007669"/>
    <property type="project" value="UniProtKB-UniRule"/>
</dbReference>
<keyword evidence="4" id="KW-0597">Phosphoprotein</keyword>
<comment type="catalytic activity">
    <reaction evidence="9">
        <text>L-threonyl-[protein] + ATP = O-phospho-L-threonyl-[protein] + ADP + H(+)</text>
        <dbReference type="Rhea" id="RHEA:46608"/>
        <dbReference type="Rhea" id="RHEA-COMP:11060"/>
        <dbReference type="Rhea" id="RHEA-COMP:11605"/>
        <dbReference type="ChEBI" id="CHEBI:15378"/>
        <dbReference type="ChEBI" id="CHEBI:30013"/>
        <dbReference type="ChEBI" id="CHEBI:30616"/>
        <dbReference type="ChEBI" id="CHEBI:61977"/>
        <dbReference type="ChEBI" id="CHEBI:456216"/>
        <dbReference type="EC" id="2.7.11.1"/>
    </reaction>
</comment>
<protein>
    <recommendedName>
        <fullName evidence="2">non-specific serine/threonine protein kinase</fullName>
        <ecNumber evidence="2">2.7.11.1</ecNumber>
    </recommendedName>
</protein>
<feature type="domain" description="Protein kinase" evidence="14">
    <location>
        <begin position="37"/>
        <end position="306"/>
    </location>
</feature>
<dbReference type="FunFam" id="3.30.200.20:FF:000120">
    <property type="entry name" value="STE20-like serine/threonine-protein kinase"/>
    <property type="match status" value="1"/>
</dbReference>
<keyword evidence="12" id="KW-0175">Coiled coil</keyword>
<dbReference type="PROSITE" id="PS50011">
    <property type="entry name" value="PROTEIN_KINASE_DOM"/>
    <property type="match status" value="1"/>
</dbReference>
<name>A0AAQ4PZ00_GASAC</name>
<evidence type="ECO:0000256" key="3">
    <source>
        <dbReference type="ARBA" id="ARBA00022527"/>
    </source>
</evidence>
<evidence type="ECO:0000256" key="2">
    <source>
        <dbReference type="ARBA" id="ARBA00012513"/>
    </source>
</evidence>
<dbReference type="PROSITE" id="PS00108">
    <property type="entry name" value="PROTEIN_KINASE_ST"/>
    <property type="match status" value="1"/>
</dbReference>
<dbReference type="EC" id="2.7.11.1" evidence="2"/>
<dbReference type="InterPro" id="IPR000719">
    <property type="entry name" value="Prot_kinase_dom"/>
</dbReference>
<evidence type="ECO:0000256" key="10">
    <source>
        <dbReference type="ARBA" id="ARBA00048679"/>
    </source>
</evidence>
<feature type="compositionally biased region" description="Acidic residues" evidence="13">
    <location>
        <begin position="436"/>
        <end position="445"/>
    </location>
</feature>
<dbReference type="PROSITE" id="PS00107">
    <property type="entry name" value="PROTEIN_KINASE_ATP"/>
    <property type="match status" value="1"/>
</dbReference>
<dbReference type="Pfam" id="PF00069">
    <property type="entry name" value="Pkinase"/>
    <property type="match status" value="1"/>
</dbReference>
<comment type="similarity">
    <text evidence="1">Belongs to the protein kinase superfamily. STE Ser/Thr protein kinase family. STE20 subfamily.</text>
</comment>
<dbReference type="SUPFAM" id="SSF56112">
    <property type="entry name" value="Protein kinase-like (PK-like)"/>
    <property type="match status" value="1"/>
</dbReference>
<dbReference type="Proteomes" id="UP000007635">
    <property type="component" value="Chromosome VII"/>
</dbReference>
<evidence type="ECO:0000256" key="1">
    <source>
        <dbReference type="ARBA" id="ARBA00008874"/>
    </source>
</evidence>
<dbReference type="Ensembl" id="ENSGACT00000043713.1">
    <property type="protein sequence ID" value="ENSGACP00000044065.1"/>
    <property type="gene ID" value="ENSGACG00000020745.2"/>
</dbReference>
<dbReference type="SMART" id="SM00220">
    <property type="entry name" value="S_TKc"/>
    <property type="match status" value="1"/>
</dbReference>
<accession>A0AAQ4PZ00</accession>
<dbReference type="GeneTree" id="ENSGT00940000156818"/>
<feature type="region of interest" description="Disordered" evidence="13">
    <location>
        <begin position="424"/>
        <end position="505"/>
    </location>
</feature>
<evidence type="ECO:0000256" key="5">
    <source>
        <dbReference type="ARBA" id="ARBA00022679"/>
    </source>
</evidence>
<keyword evidence="7" id="KW-0418">Kinase</keyword>
<feature type="region of interest" description="Disordered" evidence="13">
    <location>
        <begin position="872"/>
        <end position="911"/>
    </location>
</feature>
<evidence type="ECO:0000313" key="15">
    <source>
        <dbReference type="Ensembl" id="ENSGACP00000044065.1"/>
    </source>
</evidence>
<evidence type="ECO:0000256" key="12">
    <source>
        <dbReference type="SAM" id="Coils"/>
    </source>
</evidence>
<feature type="coiled-coil region" evidence="12">
    <location>
        <begin position="585"/>
        <end position="617"/>
    </location>
</feature>
<dbReference type="GO" id="GO:0004674">
    <property type="term" value="F:protein serine/threonine kinase activity"/>
    <property type="evidence" value="ECO:0007669"/>
    <property type="project" value="UniProtKB-KW"/>
</dbReference>
<dbReference type="InterPro" id="IPR008271">
    <property type="entry name" value="Ser/Thr_kinase_AS"/>
</dbReference>
<dbReference type="InterPro" id="IPR011009">
    <property type="entry name" value="Kinase-like_dom_sf"/>
</dbReference>
<reference evidence="15 16" key="1">
    <citation type="journal article" date="2021" name="G3 (Bethesda)">
        <title>Improved contiguity of the threespine stickleback genome using long-read sequencing.</title>
        <authorList>
            <person name="Nath S."/>
            <person name="Shaw D.E."/>
            <person name="White M.A."/>
        </authorList>
    </citation>
    <scope>NUCLEOTIDE SEQUENCE [LARGE SCALE GENOMIC DNA]</scope>
    <source>
        <strain evidence="15 16">Lake Benthic</strain>
    </source>
</reference>
<reference evidence="15" key="3">
    <citation type="submission" date="2025-09" db="UniProtKB">
        <authorList>
            <consortium name="Ensembl"/>
        </authorList>
    </citation>
    <scope>IDENTIFICATION</scope>
</reference>
<evidence type="ECO:0000256" key="8">
    <source>
        <dbReference type="ARBA" id="ARBA00022840"/>
    </source>
</evidence>
<dbReference type="InterPro" id="IPR022165">
    <property type="entry name" value="PKK"/>
</dbReference>
<reference evidence="15" key="2">
    <citation type="submission" date="2025-08" db="UniProtKB">
        <authorList>
            <consortium name="Ensembl"/>
        </authorList>
    </citation>
    <scope>IDENTIFICATION</scope>
</reference>
<dbReference type="PANTHER" id="PTHR46538">
    <property type="entry name" value="PROTEIN KINASE DOMAIN-CONTAINING PROTEIN"/>
    <property type="match status" value="1"/>
</dbReference>
<evidence type="ECO:0000256" key="13">
    <source>
        <dbReference type="SAM" id="MobiDB-lite"/>
    </source>
</evidence>
<dbReference type="InterPro" id="IPR017441">
    <property type="entry name" value="Protein_kinase_ATP_BS"/>
</dbReference>
<evidence type="ECO:0000256" key="6">
    <source>
        <dbReference type="ARBA" id="ARBA00022741"/>
    </source>
</evidence>
<comment type="catalytic activity">
    <reaction evidence="10">
        <text>L-seryl-[protein] + ATP = O-phospho-L-seryl-[protein] + ADP + H(+)</text>
        <dbReference type="Rhea" id="RHEA:17989"/>
        <dbReference type="Rhea" id="RHEA-COMP:9863"/>
        <dbReference type="Rhea" id="RHEA-COMP:11604"/>
        <dbReference type="ChEBI" id="CHEBI:15378"/>
        <dbReference type="ChEBI" id="CHEBI:29999"/>
        <dbReference type="ChEBI" id="CHEBI:30616"/>
        <dbReference type="ChEBI" id="CHEBI:83421"/>
        <dbReference type="ChEBI" id="CHEBI:456216"/>
        <dbReference type="EC" id="2.7.11.1"/>
    </reaction>
</comment>
<evidence type="ECO:0000259" key="14">
    <source>
        <dbReference type="PROSITE" id="PS50011"/>
    </source>
</evidence>
<evidence type="ECO:0000256" key="7">
    <source>
        <dbReference type="ARBA" id="ARBA00022777"/>
    </source>
</evidence>
<organism evidence="15 16">
    <name type="scientific">Gasterosteus aculeatus aculeatus</name>
    <name type="common">three-spined stickleback</name>
    <dbReference type="NCBI Taxonomy" id="481459"/>
    <lineage>
        <taxon>Eukaryota</taxon>
        <taxon>Metazoa</taxon>
        <taxon>Chordata</taxon>
        <taxon>Craniata</taxon>
        <taxon>Vertebrata</taxon>
        <taxon>Euteleostomi</taxon>
        <taxon>Actinopterygii</taxon>
        <taxon>Neopterygii</taxon>
        <taxon>Teleostei</taxon>
        <taxon>Neoteleostei</taxon>
        <taxon>Acanthomorphata</taxon>
        <taxon>Eupercaria</taxon>
        <taxon>Perciformes</taxon>
        <taxon>Cottioidei</taxon>
        <taxon>Gasterosteales</taxon>
        <taxon>Gasterosteidae</taxon>
        <taxon>Gasterosteus</taxon>
    </lineage>
</organism>
<dbReference type="Pfam" id="PF12474">
    <property type="entry name" value="PKK"/>
    <property type="match status" value="2"/>
</dbReference>
<keyword evidence="6 11" id="KW-0547">Nucleotide-binding</keyword>
<dbReference type="Gene3D" id="3.30.200.20">
    <property type="entry name" value="Phosphorylase Kinase, domain 1"/>
    <property type="match status" value="1"/>
</dbReference>
<keyword evidence="5" id="KW-0808">Transferase</keyword>
<evidence type="ECO:0000256" key="4">
    <source>
        <dbReference type="ARBA" id="ARBA00022553"/>
    </source>
</evidence>
<feature type="compositionally biased region" description="Low complexity" evidence="13">
    <location>
        <begin position="463"/>
        <end position="477"/>
    </location>
</feature>
<dbReference type="InterPro" id="IPR051585">
    <property type="entry name" value="STE20_Ser/Thr_Kinases"/>
</dbReference>